<evidence type="ECO:0000256" key="1">
    <source>
        <dbReference type="ARBA" id="ARBA00004046"/>
    </source>
</evidence>
<evidence type="ECO:0000313" key="8">
    <source>
        <dbReference type="Proteomes" id="UP000039865"/>
    </source>
</evidence>
<keyword evidence="4 5" id="KW-0539">Nucleus</keyword>
<keyword evidence="5" id="KW-0690">Ribosome biogenesis</keyword>
<dbReference type="GO" id="GO:0006364">
    <property type="term" value="P:rRNA processing"/>
    <property type="evidence" value="ECO:0007669"/>
    <property type="project" value="TreeGrafter"/>
</dbReference>
<dbReference type="GO" id="GO:0030687">
    <property type="term" value="C:preribosome, large subunit precursor"/>
    <property type="evidence" value="ECO:0007669"/>
    <property type="project" value="TreeGrafter"/>
</dbReference>
<evidence type="ECO:0000256" key="4">
    <source>
        <dbReference type="ARBA" id="ARBA00023242"/>
    </source>
</evidence>
<dbReference type="InParanoid" id="A0A077ZRW4"/>
<comment type="similarity">
    <text evidence="2 5">Belongs to the universal ribosomal protein uL10 family.</text>
</comment>
<dbReference type="OrthoDB" id="10262308at2759"/>
<dbReference type="GO" id="GO:0005730">
    <property type="term" value="C:nucleolus"/>
    <property type="evidence" value="ECO:0007669"/>
    <property type="project" value="UniProtKB-SubCell"/>
</dbReference>
<proteinExistence type="inferred from homology"/>
<dbReference type="GO" id="GO:0000956">
    <property type="term" value="P:nuclear-transcribed mRNA catabolic process"/>
    <property type="evidence" value="ECO:0007669"/>
    <property type="project" value="TreeGrafter"/>
</dbReference>
<evidence type="ECO:0000256" key="3">
    <source>
        <dbReference type="ARBA" id="ARBA00022490"/>
    </source>
</evidence>
<dbReference type="Proteomes" id="UP000039865">
    <property type="component" value="Unassembled WGS sequence"/>
</dbReference>
<dbReference type="PANTHER" id="PTHR45841">
    <property type="entry name" value="MRNA TURNOVER PROTEIN 4 MRTO4"/>
    <property type="match status" value="1"/>
</dbReference>
<evidence type="ECO:0000256" key="2">
    <source>
        <dbReference type="ARBA" id="ARBA00008889"/>
    </source>
</evidence>
<dbReference type="InterPro" id="IPR043141">
    <property type="entry name" value="Ribosomal_uL10-like_sf"/>
</dbReference>
<keyword evidence="8" id="KW-1185">Reference proteome</keyword>
<dbReference type="CDD" id="cd05796">
    <property type="entry name" value="Ribosomal_P0_like"/>
    <property type="match status" value="1"/>
</dbReference>
<evidence type="ECO:0000313" key="7">
    <source>
        <dbReference type="EMBL" id="CDW72100.1"/>
    </source>
</evidence>
<dbReference type="InterPro" id="IPR001790">
    <property type="entry name" value="Ribosomal_uL10"/>
</dbReference>
<dbReference type="Pfam" id="PF17777">
    <property type="entry name" value="RL10P_insert"/>
    <property type="match status" value="1"/>
</dbReference>
<organism evidence="7 8">
    <name type="scientific">Stylonychia lemnae</name>
    <name type="common">Ciliate</name>
    <dbReference type="NCBI Taxonomy" id="5949"/>
    <lineage>
        <taxon>Eukaryota</taxon>
        <taxon>Sar</taxon>
        <taxon>Alveolata</taxon>
        <taxon>Ciliophora</taxon>
        <taxon>Intramacronucleata</taxon>
        <taxon>Spirotrichea</taxon>
        <taxon>Stichotrichia</taxon>
        <taxon>Sporadotrichida</taxon>
        <taxon>Oxytrichidae</taxon>
        <taxon>Stylonychinae</taxon>
        <taxon>Stylonychia</taxon>
    </lineage>
</organism>
<dbReference type="AlphaFoldDB" id="A0A077ZRW4"/>
<reference evidence="7 8" key="1">
    <citation type="submission" date="2014-06" db="EMBL/GenBank/DDBJ databases">
        <authorList>
            <person name="Swart Estienne"/>
        </authorList>
    </citation>
    <scope>NUCLEOTIDE SEQUENCE [LARGE SCALE GENOMIC DNA]</scope>
    <source>
        <strain evidence="7 8">130c</strain>
    </source>
</reference>
<dbReference type="InterPro" id="IPR043164">
    <property type="entry name" value="Ribosomal_uL10-like_insert_sf"/>
</dbReference>
<dbReference type="InterPro" id="IPR051742">
    <property type="entry name" value="Ribosome_Assembly_uL10"/>
</dbReference>
<dbReference type="PANTHER" id="PTHR45841:SF1">
    <property type="entry name" value="MRNA TURNOVER PROTEIN 4 HOMOLOG"/>
    <property type="match status" value="1"/>
</dbReference>
<dbReference type="OMA" id="LEWAENY"/>
<dbReference type="EMBL" id="CCKQ01001011">
    <property type="protein sequence ID" value="CDW72100.1"/>
    <property type="molecule type" value="Genomic_DNA"/>
</dbReference>
<dbReference type="GO" id="GO:0000027">
    <property type="term" value="P:ribosomal large subunit assembly"/>
    <property type="evidence" value="ECO:0007669"/>
    <property type="project" value="InterPro"/>
</dbReference>
<comment type="function">
    <text evidence="1 5">Component of the ribosome assembly machinery. Nuclear paralog of the ribosomal protein P0, it binds pre-60S subunits at an early stage of assembly in the nucleolus, and is replaced by P0 in cytoplasmic pre-60S subunits and mature 80S ribosomes.</text>
</comment>
<dbReference type="Pfam" id="PF00466">
    <property type="entry name" value="Ribosomal_L10"/>
    <property type="match status" value="1"/>
</dbReference>
<evidence type="ECO:0000256" key="5">
    <source>
        <dbReference type="RuleBase" id="RU364039"/>
    </source>
</evidence>
<dbReference type="InterPro" id="IPR033867">
    <property type="entry name" value="Mrt4"/>
</dbReference>
<dbReference type="Gene3D" id="3.90.105.20">
    <property type="match status" value="1"/>
</dbReference>
<comment type="subcellular location">
    <subcellularLocation>
        <location evidence="5">Cytoplasm</location>
    </subcellularLocation>
    <subcellularLocation>
        <location evidence="5">Nucleus</location>
        <location evidence="5">Nucleolus</location>
    </subcellularLocation>
</comment>
<dbReference type="Gene3D" id="3.30.70.1730">
    <property type="match status" value="1"/>
</dbReference>
<dbReference type="GO" id="GO:0003723">
    <property type="term" value="F:RNA binding"/>
    <property type="evidence" value="ECO:0007669"/>
    <property type="project" value="TreeGrafter"/>
</dbReference>
<gene>
    <name evidence="7" type="primary">Contig9840.g10522</name>
    <name evidence="7" type="ORF">STYLEM_1054</name>
</gene>
<dbReference type="GO" id="GO:0005737">
    <property type="term" value="C:cytoplasm"/>
    <property type="evidence" value="ECO:0007669"/>
    <property type="project" value="UniProtKB-SubCell"/>
</dbReference>
<sequence length="245" mass="28296">MPKSKRNKVVSLTKVKRKGREAKEQLVEHIHEAVEKFKNCFVLSFDNMRTGPFKNMQNKMRDSKQQINSFYSQYRFFLGKNKVMQVSLGKSPETEPADNAHLISKYLKGQVCLLFTDKTEKEIQKFIDENKQPDYAKAGAKAVFTVFLPKGTEALQNYGHGMEPYLRQLGLPTKLNMQKIELLADTYVCREGEELSVEQCKILKLLGHQMANFNMNILAIRDKKGKFRETDAGKHYLIHNKEDAE</sequence>
<comment type="subunit">
    <text evidence="5">Associates with the pre-60S ribosomal particle.</text>
</comment>
<dbReference type="FunCoup" id="A0A077ZRW4">
    <property type="interactions" value="567"/>
</dbReference>
<keyword evidence="3 5" id="KW-0963">Cytoplasm</keyword>
<dbReference type="SUPFAM" id="SSF160369">
    <property type="entry name" value="Ribosomal protein L10-like"/>
    <property type="match status" value="1"/>
</dbReference>
<feature type="domain" description="Large ribosomal subunit protein uL10-like insertion" evidence="6">
    <location>
        <begin position="136"/>
        <end position="207"/>
    </location>
</feature>
<accession>A0A077ZRW4</accession>
<name>A0A077ZRW4_STYLE</name>
<dbReference type="InterPro" id="IPR040637">
    <property type="entry name" value="Ribosomal_uL10-like_insert"/>
</dbReference>
<protein>
    <recommendedName>
        <fullName evidence="5">Ribosome assembly factor mrt4</fullName>
    </recommendedName>
</protein>
<evidence type="ECO:0000259" key="6">
    <source>
        <dbReference type="Pfam" id="PF17777"/>
    </source>
</evidence>